<organism evidence="2 3">
    <name type="scientific">Thermocladium modestius</name>
    <dbReference type="NCBI Taxonomy" id="62609"/>
    <lineage>
        <taxon>Archaea</taxon>
        <taxon>Thermoproteota</taxon>
        <taxon>Thermoprotei</taxon>
        <taxon>Thermoproteales</taxon>
        <taxon>Thermoproteaceae</taxon>
        <taxon>Thermocladium</taxon>
    </lineage>
</organism>
<keyword evidence="3" id="KW-1185">Reference proteome</keyword>
<dbReference type="PROSITE" id="PS00062">
    <property type="entry name" value="ALDOKETO_REDUCTASE_2"/>
    <property type="match status" value="1"/>
</dbReference>
<evidence type="ECO:0000313" key="3">
    <source>
        <dbReference type="Proteomes" id="UP000610960"/>
    </source>
</evidence>
<evidence type="ECO:0000313" key="2">
    <source>
        <dbReference type="EMBL" id="GGP19354.1"/>
    </source>
</evidence>
<gene>
    <name evidence="2" type="ORF">GCM10007981_02700</name>
</gene>
<dbReference type="Proteomes" id="UP000610960">
    <property type="component" value="Unassembled WGS sequence"/>
</dbReference>
<reference evidence="2" key="1">
    <citation type="journal article" date="2014" name="Int. J. Syst. Evol. Microbiol.">
        <title>Complete genome sequence of Corynebacterium casei LMG S-19264T (=DSM 44701T), isolated from a smear-ripened cheese.</title>
        <authorList>
            <consortium name="US DOE Joint Genome Institute (JGI-PGF)"/>
            <person name="Walter F."/>
            <person name="Albersmeier A."/>
            <person name="Kalinowski J."/>
            <person name="Ruckert C."/>
        </authorList>
    </citation>
    <scope>NUCLEOTIDE SEQUENCE</scope>
    <source>
        <strain evidence="2">JCM 10088</strain>
    </source>
</reference>
<dbReference type="InterPro" id="IPR036812">
    <property type="entry name" value="NAD(P)_OxRdtase_dom_sf"/>
</dbReference>
<dbReference type="CDD" id="cd19072">
    <property type="entry name" value="AKR_AKR3F1-like"/>
    <property type="match status" value="1"/>
</dbReference>
<dbReference type="PANTHER" id="PTHR43638">
    <property type="entry name" value="OXIDOREDUCTASE, ALDO/KETO REDUCTASE FAMILY PROTEIN"/>
    <property type="match status" value="1"/>
</dbReference>
<name>A0A830GS68_9CREN</name>
<feature type="domain" description="NADP-dependent oxidoreductase" evidence="1">
    <location>
        <begin position="16"/>
        <end position="277"/>
    </location>
</feature>
<dbReference type="InterPro" id="IPR018170">
    <property type="entry name" value="Aldo/ket_reductase_CS"/>
</dbReference>
<dbReference type="Gene3D" id="3.20.20.100">
    <property type="entry name" value="NADP-dependent oxidoreductase domain"/>
    <property type="match status" value="1"/>
</dbReference>
<dbReference type="EMBL" id="BMNL01000001">
    <property type="protein sequence ID" value="GGP19354.1"/>
    <property type="molecule type" value="Genomic_DNA"/>
</dbReference>
<dbReference type="PANTHER" id="PTHR43638:SF3">
    <property type="entry name" value="ALDEHYDE REDUCTASE"/>
    <property type="match status" value="1"/>
</dbReference>
<dbReference type="RefSeq" id="WP_188595672.1">
    <property type="nucleotide sequence ID" value="NZ_BMNL01000001.1"/>
</dbReference>
<proteinExistence type="predicted"/>
<dbReference type="InterPro" id="IPR023210">
    <property type="entry name" value="NADP_OxRdtase_dom"/>
</dbReference>
<protein>
    <submittedName>
        <fullName evidence="2">Aldo/keto reductase</fullName>
    </submittedName>
</protein>
<comment type="caution">
    <text evidence="2">The sequence shown here is derived from an EMBL/GenBank/DDBJ whole genome shotgun (WGS) entry which is preliminary data.</text>
</comment>
<dbReference type="AlphaFoldDB" id="A0A830GS68"/>
<dbReference type="SUPFAM" id="SSF51430">
    <property type="entry name" value="NAD(P)-linked oxidoreductase"/>
    <property type="match status" value="1"/>
</dbReference>
<accession>A0A830GS68</accession>
<dbReference type="PIRSF" id="PIRSF000097">
    <property type="entry name" value="AKR"/>
    <property type="match status" value="1"/>
</dbReference>
<dbReference type="OrthoDB" id="275427at2157"/>
<dbReference type="Pfam" id="PF00248">
    <property type="entry name" value="Aldo_ket_red"/>
    <property type="match status" value="1"/>
</dbReference>
<sequence>MEFKELDKTGIKIPVIGLGTWGMGGGFWIPDCSNMDVMIKLIREAIGMGYTMIDTAEMYGGGCSERIIGEAIKGLPRNELFIISKVWPTHARHDDVLKSAKASSDRLGTYIDLYMIHWPARDVPIKETMQAMEELVDEGVIKYIGVSNFDVVELEEARRSVSKYGVVADEVRYNLLDRDVEKDLIPYAEREGITIIAYSPLGTGSILRPGSREHKLLEEVGSKYNKTPAQVLLNWVISKPNVVAIPKAAKIEHLRENMGAVGWRLDDDDVKKLEQLYTIEWQSKEQH</sequence>
<dbReference type="PRINTS" id="PR00069">
    <property type="entry name" value="ALDKETRDTASE"/>
</dbReference>
<reference evidence="2" key="2">
    <citation type="submission" date="2020-09" db="EMBL/GenBank/DDBJ databases">
        <authorList>
            <person name="Sun Q."/>
            <person name="Ohkuma M."/>
        </authorList>
    </citation>
    <scope>NUCLEOTIDE SEQUENCE</scope>
    <source>
        <strain evidence="2">JCM 10088</strain>
    </source>
</reference>
<dbReference type="GO" id="GO:0016491">
    <property type="term" value="F:oxidoreductase activity"/>
    <property type="evidence" value="ECO:0007669"/>
    <property type="project" value="InterPro"/>
</dbReference>
<evidence type="ECO:0000259" key="1">
    <source>
        <dbReference type="Pfam" id="PF00248"/>
    </source>
</evidence>
<dbReference type="InterPro" id="IPR020471">
    <property type="entry name" value="AKR"/>
</dbReference>